<dbReference type="Gene3D" id="3.20.20.150">
    <property type="entry name" value="Divalent-metal-dependent TIM barrel enzymes"/>
    <property type="match status" value="1"/>
</dbReference>
<dbReference type="RefSeq" id="WP_009201305.1">
    <property type="nucleotide sequence ID" value="NZ_ACJX03000001.1"/>
</dbReference>
<feature type="binding site" evidence="7">
    <location>
        <position position="143"/>
    </location>
    <ligand>
        <name>Zn(2+)</name>
        <dbReference type="ChEBI" id="CHEBI:29105"/>
        <label>2</label>
    </ligand>
</feature>
<evidence type="ECO:0000256" key="1">
    <source>
        <dbReference type="ARBA" id="ARBA00005340"/>
    </source>
</evidence>
<feature type="binding site" evidence="7">
    <location>
        <position position="227"/>
    </location>
    <ligand>
        <name>Zn(2+)</name>
        <dbReference type="ChEBI" id="CHEBI:29105"/>
        <label>3</label>
    </ligand>
</feature>
<comment type="cofactor">
    <cofactor evidence="7">
        <name>Zn(2+)</name>
        <dbReference type="ChEBI" id="CHEBI:29105"/>
    </cofactor>
    <text evidence="7">Binds 3 Zn(2+) ions.</text>
</comment>
<keyword evidence="2 7" id="KW-0479">Metal-binding</keyword>
<protein>
    <recommendedName>
        <fullName evidence="7">Probable endonuclease 4</fullName>
        <ecNumber evidence="7">3.1.21.2</ecNumber>
    </recommendedName>
    <alternativeName>
        <fullName evidence="7">Endodeoxyribonuclease IV</fullName>
    </alternativeName>
    <alternativeName>
        <fullName evidence="7">Endonuclease IV</fullName>
    </alternativeName>
</protein>
<evidence type="ECO:0000256" key="5">
    <source>
        <dbReference type="ARBA" id="ARBA00022833"/>
    </source>
</evidence>
<dbReference type="GO" id="GO:0008081">
    <property type="term" value="F:phosphoric diester hydrolase activity"/>
    <property type="evidence" value="ECO:0007669"/>
    <property type="project" value="TreeGrafter"/>
</dbReference>
<dbReference type="EC" id="3.1.21.2" evidence="7"/>
<dbReference type="CDD" id="cd00019">
    <property type="entry name" value="AP2Ec"/>
    <property type="match status" value="1"/>
</dbReference>
<sequence length="280" mass="30889">MALIGAHISVRGGLSKAIDRGKSLSCEAIQIFTKNQLQWKSSPIKLEESMAFYKKWQESDIKAIVAHGSYLINLASEGDLRVKSICAAVEELKRCNELGISSLVLHPGSHGGAGVDVGIERVAQALKEVLERTEELKTRVLLETTAGEGFSLGGDLAHFGEILELLDGHFRIGLCLDTCHLFASGYELSSMEGYERLILMVGKYVGLERVGCWHLNDSRFERGSRKDRHAHIGDGNIGIDAFANILTDRRWERVPCLLETPKEGRGDEGNLALLRKLRGH</sequence>
<feature type="binding site" evidence="7">
    <location>
        <position position="180"/>
    </location>
    <ligand>
        <name>Zn(2+)</name>
        <dbReference type="ChEBI" id="CHEBI:29105"/>
        <label>3</label>
    </ligand>
</feature>
<dbReference type="eggNOG" id="COG0648">
    <property type="taxonomic scope" value="Bacteria"/>
</dbReference>
<dbReference type="GO" id="GO:0006284">
    <property type="term" value="P:base-excision repair"/>
    <property type="evidence" value="ECO:0007669"/>
    <property type="project" value="TreeGrafter"/>
</dbReference>
<dbReference type="OrthoDB" id="9805666at2"/>
<feature type="binding site" evidence="7">
    <location>
        <position position="177"/>
    </location>
    <ligand>
        <name>Zn(2+)</name>
        <dbReference type="ChEBI" id="CHEBI:29105"/>
        <label>2</label>
    </ligand>
</feature>
<keyword evidence="3 7" id="KW-0227">DNA damage</keyword>
<dbReference type="SUPFAM" id="SSF51658">
    <property type="entry name" value="Xylose isomerase-like"/>
    <property type="match status" value="1"/>
</dbReference>
<dbReference type="PROSITE" id="PS00729">
    <property type="entry name" value="AP_NUCLEASE_F2_1"/>
    <property type="match status" value="1"/>
</dbReference>
<feature type="domain" description="Xylose isomerase-like TIM barrel" evidence="8">
    <location>
        <begin position="21"/>
        <end position="270"/>
    </location>
</feature>
<feature type="binding site" evidence="7">
    <location>
        <position position="143"/>
    </location>
    <ligand>
        <name>Zn(2+)</name>
        <dbReference type="ChEBI" id="CHEBI:29105"/>
        <label>1</label>
    </ligand>
</feature>
<keyword evidence="4 7" id="KW-0378">Hydrolase</keyword>
<comment type="similarity">
    <text evidence="1 7">Belongs to the AP endonuclease 2 family.</text>
</comment>
<dbReference type="PROSITE" id="PS00731">
    <property type="entry name" value="AP_NUCLEASE_F2_3"/>
    <property type="match status" value="1"/>
</dbReference>
<keyword evidence="6 7" id="KW-0234">DNA repair</keyword>
<evidence type="ECO:0000259" key="8">
    <source>
        <dbReference type="Pfam" id="PF01261"/>
    </source>
</evidence>
<feature type="binding site" evidence="7">
    <location>
        <position position="214"/>
    </location>
    <ligand>
        <name>Zn(2+)</name>
        <dbReference type="ChEBI" id="CHEBI:29105"/>
        <label>2</label>
    </ligand>
</feature>
<evidence type="ECO:0000256" key="3">
    <source>
        <dbReference type="ARBA" id="ARBA00022763"/>
    </source>
</evidence>
<dbReference type="GO" id="GO:0003677">
    <property type="term" value="F:DNA binding"/>
    <property type="evidence" value="ECO:0007669"/>
    <property type="project" value="InterPro"/>
</dbReference>
<dbReference type="InterPro" id="IPR001719">
    <property type="entry name" value="AP_endonuc_2"/>
</dbReference>
<evidence type="ECO:0000256" key="6">
    <source>
        <dbReference type="ARBA" id="ARBA00023204"/>
    </source>
</evidence>
<keyword evidence="7" id="KW-0540">Nuclease</keyword>
<feature type="binding site" evidence="7">
    <location>
        <position position="67"/>
    </location>
    <ligand>
        <name>Zn(2+)</name>
        <dbReference type="ChEBI" id="CHEBI:29105"/>
        <label>1</label>
    </ligand>
</feature>
<reference evidence="10" key="1">
    <citation type="submission" date="2012-09" db="EMBL/GenBank/DDBJ databases">
        <authorList>
            <person name="Weinstock G."/>
            <person name="Sodergren E."/>
            <person name="Clifton S."/>
            <person name="Fulton L."/>
            <person name="Fulton B."/>
            <person name="Courtney L."/>
            <person name="Fronick C."/>
            <person name="Harrison M."/>
            <person name="Strong C."/>
            <person name="Farmer C."/>
            <person name="Delehaunty K."/>
            <person name="Markovic C."/>
            <person name="Hall O."/>
            <person name="Minx P."/>
            <person name="Tomlinson C."/>
            <person name="Mitreva M."/>
            <person name="Nelson J."/>
            <person name="Hou S."/>
            <person name="Wollam A."/>
            <person name="Pepin K.H."/>
            <person name="Johnson M."/>
            <person name="Bhonagiri V."/>
            <person name="Nash W.E."/>
            <person name="Suruliraj S."/>
            <person name="Warren W."/>
            <person name="Chinwalla A."/>
            <person name="Mardis E.R."/>
            <person name="Wilson R.K."/>
        </authorList>
    </citation>
    <scope>NUCLEOTIDE SEQUENCE [LARGE SCALE GENOMIC DNA]</scope>
    <source>
        <strain evidence="10">OS1</strain>
    </source>
</reference>
<name>A0A0T5XCA0_9BACT</name>
<feature type="binding site" evidence="7">
    <location>
        <position position="106"/>
    </location>
    <ligand>
        <name>Zn(2+)</name>
        <dbReference type="ChEBI" id="CHEBI:29105"/>
        <label>1</label>
    </ligand>
</feature>
<keyword evidence="10" id="KW-1185">Reference proteome</keyword>
<dbReference type="NCBIfam" id="TIGR00587">
    <property type="entry name" value="nfo"/>
    <property type="match status" value="1"/>
</dbReference>
<dbReference type="Pfam" id="PF01261">
    <property type="entry name" value="AP_endonuc_2"/>
    <property type="match status" value="1"/>
</dbReference>
<dbReference type="AlphaFoldDB" id="A0A0T5XCA0"/>
<evidence type="ECO:0000313" key="9">
    <source>
        <dbReference type="EMBL" id="KRT35996.1"/>
    </source>
</evidence>
<accession>A0A0T5XCA0</accession>
<dbReference type="FunFam" id="3.20.20.150:FF:000001">
    <property type="entry name" value="Probable endonuclease 4"/>
    <property type="match status" value="1"/>
</dbReference>
<feature type="binding site" evidence="7">
    <location>
        <position position="259"/>
    </location>
    <ligand>
        <name>Zn(2+)</name>
        <dbReference type="ChEBI" id="CHEBI:29105"/>
        <label>2</label>
    </ligand>
</feature>
<dbReference type="EMBL" id="ACJX03000001">
    <property type="protein sequence ID" value="KRT35996.1"/>
    <property type="molecule type" value="Genomic_DNA"/>
</dbReference>
<evidence type="ECO:0000256" key="7">
    <source>
        <dbReference type="HAMAP-Rule" id="MF_00152"/>
    </source>
</evidence>
<evidence type="ECO:0000313" key="10">
    <source>
        <dbReference type="Proteomes" id="UP000005273"/>
    </source>
</evidence>
<keyword evidence="5 7" id="KW-0862">Zinc</keyword>
<dbReference type="GO" id="GO:0008270">
    <property type="term" value="F:zinc ion binding"/>
    <property type="evidence" value="ECO:0007669"/>
    <property type="project" value="UniProtKB-UniRule"/>
</dbReference>
<dbReference type="InterPro" id="IPR018246">
    <property type="entry name" value="AP_endonuc_F2_Zn_BS"/>
</dbReference>
<feature type="binding site" evidence="7">
    <location>
        <position position="229"/>
    </location>
    <ligand>
        <name>Zn(2+)</name>
        <dbReference type="ChEBI" id="CHEBI:29105"/>
        <label>3</label>
    </ligand>
</feature>
<proteinExistence type="inferred from homology"/>
<comment type="function">
    <text evidence="7">Endonuclease IV plays a role in DNA repair. It cleaves phosphodiester bonds at apurinic or apyrimidinic (AP) sites, generating a 3'-hydroxyl group and a 5'-terminal sugar phosphate.</text>
</comment>
<dbReference type="PROSITE" id="PS00730">
    <property type="entry name" value="AP_NUCLEASE_F2_2"/>
    <property type="match status" value="1"/>
</dbReference>
<comment type="catalytic activity">
    <reaction evidence="7">
        <text>Endonucleolytic cleavage to 5'-phosphooligonucleotide end-products.</text>
        <dbReference type="EC" id="3.1.21.2"/>
    </reaction>
</comment>
<dbReference type="Proteomes" id="UP000005273">
    <property type="component" value="Unassembled WGS sequence"/>
</dbReference>
<dbReference type="InterPro" id="IPR013022">
    <property type="entry name" value="Xyl_isomerase-like_TIM-brl"/>
</dbReference>
<dbReference type="PANTHER" id="PTHR21445:SF0">
    <property type="entry name" value="APURINIC-APYRIMIDINIC ENDONUCLEASE"/>
    <property type="match status" value="1"/>
</dbReference>
<dbReference type="GO" id="GO:0008833">
    <property type="term" value="F:deoxyribonuclease IV (phage-T4-induced) activity"/>
    <property type="evidence" value="ECO:0007669"/>
    <property type="project" value="UniProtKB-UniRule"/>
</dbReference>
<evidence type="ECO:0000256" key="2">
    <source>
        <dbReference type="ARBA" id="ARBA00022723"/>
    </source>
</evidence>
<dbReference type="STRING" id="592015.HMPREF1705_03259"/>
<comment type="caution">
    <text evidence="9">The sequence shown here is derived from an EMBL/GenBank/DDBJ whole genome shotgun (WGS) entry which is preliminary data.</text>
</comment>
<dbReference type="PROSITE" id="PS51432">
    <property type="entry name" value="AP_NUCLEASE_F2_4"/>
    <property type="match status" value="1"/>
</dbReference>
<dbReference type="GO" id="GO:0003906">
    <property type="term" value="F:DNA-(apurinic or apyrimidinic site) endonuclease activity"/>
    <property type="evidence" value="ECO:0007669"/>
    <property type="project" value="TreeGrafter"/>
</dbReference>
<dbReference type="SMART" id="SM00518">
    <property type="entry name" value="AP2Ec"/>
    <property type="match status" value="1"/>
</dbReference>
<dbReference type="HAMAP" id="MF_00152">
    <property type="entry name" value="Nfo"/>
    <property type="match status" value="1"/>
</dbReference>
<dbReference type="PANTHER" id="PTHR21445">
    <property type="entry name" value="ENDONUCLEASE IV ENDODEOXYRIBONUCLEASE IV"/>
    <property type="match status" value="1"/>
</dbReference>
<dbReference type="InterPro" id="IPR036237">
    <property type="entry name" value="Xyl_isomerase-like_sf"/>
</dbReference>
<gene>
    <name evidence="7" type="primary">nfo</name>
    <name evidence="9" type="ORF">HMPREF1705_03259</name>
</gene>
<keyword evidence="7 9" id="KW-0255">Endonuclease</keyword>
<evidence type="ECO:0000256" key="4">
    <source>
        <dbReference type="ARBA" id="ARBA00022801"/>
    </source>
</evidence>
<organism evidence="9 10">
    <name type="scientific">Acetomicrobium hydrogeniformans ATCC BAA-1850</name>
    <dbReference type="NCBI Taxonomy" id="592015"/>
    <lineage>
        <taxon>Bacteria</taxon>
        <taxon>Thermotogati</taxon>
        <taxon>Synergistota</taxon>
        <taxon>Synergistia</taxon>
        <taxon>Synergistales</taxon>
        <taxon>Acetomicrobiaceae</taxon>
        <taxon>Acetomicrobium</taxon>
    </lineage>
</organism>